<comment type="caution">
    <text evidence="2">The sequence shown here is derived from an EMBL/GenBank/DDBJ whole genome shotgun (WGS) entry which is preliminary data.</text>
</comment>
<dbReference type="RefSeq" id="WP_344816427.1">
    <property type="nucleotide sequence ID" value="NZ_BAABCT010000004.1"/>
</dbReference>
<evidence type="ECO:0000313" key="2">
    <source>
        <dbReference type="EMBL" id="GAA4073277.1"/>
    </source>
</evidence>
<feature type="chain" id="PRO_5045431942" description="DUF4468 domain-containing protein" evidence="1">
    <location>
        <begin position="19"/>
        <end position="195"/>
    </location>
</feature>
<dbReference type="EMBL" id="BAABCT010000004">
    <property type="protein sequence ID" value="GAA4073277.1"/>
    <property type="molecule type" value="Genomic_DNA"/>
</dbReference>
<name>A0ABP7VTK8_9FLAO</name>
<proteinExistence type="predicted"/>
<evidence type="ECO:0008006" key="4">
    <source>
        <dbReference type="Google" id="ProtNLM"/>
    </source>
</evidence>
<reference evidence="3" key="1">
    <citation type="journal article" date="2019" name="Int. J. Syst. Evol. Microbiol.">
        <title>The Global Catalogue of Microorganisms (GCM) 10K type strain sequencing project: providing services to taxonomists for standard genome sequencing and annotation.</title>
        <authorList>
            <consortium name="The Broad Institute Genomics Platform"/>
            <consortium name="The Broad Institute Genome Sequencing Center for Infectious Disease"/>
            <person name="Wu L."/>
            <person name="Ma J."/>
        </authorList>
    </citation>
    <scope>NUCLEOTIDE SEQUENCE [LARGE SCALE GENOMIC DNA]</scope>
    <source>
        <strain evidence="3">JCM 17069</strain>
    </source>
</reference>
<keyword evidence="1" id="KW-0732">Signal</keyword>
<protein>
    <recommendedName>
        <fullName evidence="4">DUF4468 domain-containing protein</fullName>
    </recommendedName>
</protein>
<organism evidence="2 3">
    <name type="scientific">Flavobacterium cheonanense</name>
    <dbReference type="NCBI Taxonomy" id="706183"/>
    <lineage>
        <taxon>Bacteria</taxon>
        <taxon>Pseudomonadati</taxon>
        <taxon>Bacteroidota</taxon>
        <taxon>Flavobacteriia</taxon>
        <taxon>Flavobacteriales</taxon>
        <taxon>Flavobacteriaceae</taxon>
        <taxon>Flavobacterium</taxon>
    </lineage>
</organism>
<evidence type="ECO:0000256" key="1">
    <source>
        <dbReference type="SAM" id="SignalP"/>
    </source>
</evidence>
<dbReference type="Proteomes" id="UP001500367">
    <property type="component" value="Unassembled WGS sequence"/>
</dbReference>
<keyword evidence="3" id="KW-1185">Reference proteome</keyword>
<accession>A0ABP7VTK8</accession>
<sequence length="195" mass="23316">MRKIYFILLLFASKFAFSQSTNQIINIPDSLTNQKEIRIYKFVSITNYSELFRIYQTTDKNWNIEFFKCYRAVNEKEKSRFEKIQVTVKTDFNLLWLKILNTEIENLADWDKIKYKLKKKGEITIESGEYGLTWEKISVIDGKYYDVIIRNGNKSNTVSYSNPETYFEHYPEVDELNSFIELLNLLKGEFDELKK</sequence>
<evidence type="ECO:0000313" key="3">
    <source>
        <dbReference type="Proteomes" id="UP001500367"/>
    </source>
</evidence>
<gene>
    <name evidence="2" type="ORF">GCM10022389_18490</name>
</gene>
<feature type="signal peptide" evidence="1">
    <location>
        <begin position="1"/>
        <end position="18"/>
    </location>
</feature>